<feature type="compositionally biased region" description="Pro residues" evidence="1">
    <location>
        <begin position="53"/>
        <end position="63"/>
    </location>
</feature>
<accession>C1MIY8</accession>
<reference evidence="3 4" key="1">
    <citation type="journal article" date="2009" name="Science">
        <title>Green evolution and dynamic adaptations revealed by genomes of the marine picoeukaryotes Micromonas.</title>
        <authorList>
            <person name="Worden A.Z."/>
            <person name="Lee J.H."/>
            <person name="Mock T."/>
            <person name="Rouze P."/>
            <person name="Simmons M.P."/>
            <person name="Aerts A.L."/>
            <person name="Allen A.E."/>
            <person name="Cuvelier M.L."/>
            <person name="Derelle E."/>
            <person name="Everett M.V."/>
            <person name="Foulon E."/>
            <person name="Grimwood J."/>
            <person name="Gundlach H."/>
            <person name="Henrissat B."/>
            <person name="Napoli C."/>
            <person name="McDonald S.M."/>
            <person name="Parker M.S."/>
            <person name="Rombauts S."/>
            <person name="Salamov A."/>
            <person name="Von Dassow P."/>
            <person name="Badger J.H."/>
            <person name="Coutinho P.M."/>
            <person name="Demir E."/>
            <person name="Dubchak I."/>
            <person name="Gentemann C."/>
            <person name="Eikrem W."/>
            <person name="Gready J.E."/>
            <person name="John U."/>
            <person name="Lanier W."/>
            <person name="Lindquist E.A."/>
            <person name="Lucas S."/>
            <person name="Mayer K.F."/>
            <person name="Moreau H."/>
            <person name="Not F."/>
            <person name="Otillar R."/>
            <person name="Panaud O."/>
            <person name="Pangilinan J."/>
            <person name="Paulsen I."/>
            <person name="Piegu B."/>
            <person name="Poliakov A."/>
            <person name="Robbens S."/>
            <person name="Schmutz J."/>
            <person name="Toulza E."/>
            <person name="Wyss T."/>
            <person name="Zelensky A."/>
            <person name="Zhou K."/>
            <person name="Armbrust E.V."/>
            <person name="Bhattacharya D."/>
            <person name="Goodenough U.W."/>
            <person name="Van de Peer Y."/>
            <person name="Grigoriev I.V."/>
        </authorList>
    </citation>
    <scope>NUCLEOTIDE SEQUENCE [LARGE SCALE GENOMIC DNA]</scope>
    <source>
        <strain evidence="3 4">CCMP1545</strain>
    </source>
</reference>
<feature type="region of interest" description="Disordered" evidence="1">
    <location>
        <begin position="37"/>
        <end position="84"/>
    </location>
</feature>
<dbReference type="Proteomes" id="UP000001876">
    <property type="component" value="Unassembled WGS sequence"/>
</dbReference>
<evidence type="ECO:0000313" key="3">
    <source>
        <dbReference type="EMBL" id="EEH60471.1"/>
    </source>
</evidence>
<dbReference type="InterPro" id="IPR036047">
    <property type="entry name" value="F-box-like_dom_sf"/>
</dbReference>
<feature type="region of interest" description="Disordered" evidence="1">
    <location>
        <begin position="277"/>
        <end position="297"/>
    </location>
</feature>
<evidence type="ECO:0000256" key="1">
    <source>
        <dbReference type="SAM" id="MobiDB-lite"/>
    </source>
</evidence>
<dbReference type="GeneID" id="9680975"/>
<dbReference type="KEGG" id="mpp:MICPUCDRAFT_61760"/>
<evidence type="ECO:0000313" key="4">
    <source>
        <dbReference type="Proteomes" id="UP000001876"/>
    </source>
</evidence>
<feature type="compositionally biased region" description="Basic and acidic residues" evidence="1">
    <location>
        <begin position="177"/>
        <end position="198"/>
    </location>
</feature>
<dbReference type="AlphaFoldDB" id="C1MIY8"/>
<dbReference type="OrthoDB" id="10626342at2759"/>
<dbReference type="Gene3D" id="2.130.10.10">
    <property type="entry name" value="YVTN repeat-like/Quinoprotein amine dehydrogenase"/>
    <property type="match status" value="1"/>
</dbReference>
<organism evidence="4">
    <name type="scientific">Micromonas pusilla (strain CCMP1545)</name>
    <name type="common">Picoplanktonic green alga</name>
    <dbReference type="NCBI Taxonomy" id="564608"/>
    <lineage>
        <taxon>Eukaryota</taxon>
        <taxon>Viridiplantae</taxon>
        <taxon>Chlorophyta</taxon>
        <taxon>Mamiellophyceae</taxon>
        <taxon>Mamiellales</taxon>
        <taxon>Mamiellaceae</taxon>
        <taxon>Micromonas</taxon>
    </lineage>
</organism>
<dbReference type="InterPro" id="IPR001810">
    <property type="entry name" value="F-box_dom"/>
</dbReference>
<dbReference type="PROSITE" id="PS50181">
    <property type="entry name" value="FBOX"/>
    <property type="match status" value="1"/>
</dbReference>
<proteinExistence type="predicted"/>
<sequence>MGHDEDDDDDDADHARLVALCDEFENLCHELRYHQKECVPSRPRPSRALVVGPPDPRPVPPPSSSSSAAPLNPPPHPARRRRRSWCHRNPSFAYAGPPSIELAEKFERVARAVADVSEDDAAMASAMAREVRSEATKHAAREATREAREAEVAAREEARLAELRAREAARFASARAEATKEEDDKSRRREAEAREATRCPRGSDLLSARERARLAAASVRMRFDFDALPDEVAGAVMRVMGPHEVAATTCASTRFRNLAETDDALWEGLQRRARRHPAWKVSPDDDGGGLGGGGSPPTWRAAFRAGTHVDAQWRRGRFRKIQHRAHSEYAQCVDMRGDVACSGSADHEVKLIGLPPRARRGAIARRPGGWQRVLGRCVGHEAAVTCCALLRLGDGDGDGDGDDFGFGFGGNDVPDRLVSSTATGEIKLWDISAVGLDPWEGTRDERDNARDDDGAAAAESAGVVVDARCVATKLLTTPETSQPHSQFFALRRSRAGSGGGAPDLFASAGDRPGAGVHVYDMSRFGAPVRRLRRVLLYSGPHTTPFAW</sequence>
<dbReference type="EMBL" id="GG663735">
    <property type="protein sequence ID" value="EEH60471.1"/>
    <property type="molecule type" value="Genomic_DNA"/>
</dbReference>
<evidence type="ECO:0000259" key="2">
    <source>
        <dbReference type="PROSITE" id="PS50181"/>
    </source>
</evidence>
<dbReference type="OMA" id="CASTRFR"/>
<gene>
    <name evidence="3" type="ORF">MICPUCDRAFT_61760</name>
</gene>
<dbReference type="SUPFAM" id="SSF50978">
    <property type="entry name" value="WD40 repeat-like"/>
    <property type="match status" value="1"/>
</dbReference>
<dbReference type="Gene3D" id="1.20.1280.50">
    <property type="match status" value="1"/>
</dbReference>
<dbReference type="InterPro" id="IPR015943">
    <property type="entry name" value="WD40/YVTN_repeat-like_dom_sf"/>
</dbReference>
<feature type="region of interest" description="Disordered" evidence="1">
    <location>
        <begin position="172"/>
        <end position="204"/>
    </location>
</feature>
<name>C1MIY8_MICPC</name>
<dbReference type="SUPFAM" id="SSF81383">
    <property type="entry name" value="F-box domain"/>
    <property type="match status" value="1"/>
</dbReference>
<dbReference type="RefSeq" id="XP_003055219.1">
    <property type="nucleotide sequence ID" value="XM_003055173.1"/>
</dbReference>
<keyword evidence="4" id="KW-1185">Reference proteome</keyword>
<protein>
    <submittedName>
        <fullName evidence="3">Predicted protein</fullName>
    </submittedName>
</protein>
<feature type="domain" description="F-box" evidence="2">
    <location>
        <begin position="222"/>
        <end position="269"/>
    </location>
</feature>
<dbReference type="InterPro" id="IPR036322">
    <property type="entry name" value="WD40_repeat_dom_sf"/>
</dbReference>